<keyword evidence="9" id="KW-0378">Hydrolase</keyword>
<dbReference type="InterPro" id="IPR002041">
    <property type="entry name" value="Ran_GTPase"/>
</dbReference>
<keyword evidence="6 8" id="KW-0342">GTP-binding</keyword>
<accession>A0A1Y2GN90</accession>
<dbReference type="PROSITE" id="PS51419">
    <property type="entry name" value="RAB"/>
    <property type="match status" value="1"/>
</dbReference>
<evidence type="ECO:0000256" key="3">
    <source>
        <dbReference type="ARBA" id="ARBA00022448"/>
    </source>
</evidence>
<evidence type="ECO:0000256" key="1">
    <source>
        <dbReference type="ARBA" id="ARBA00004123"/>
    </source>
</evidence>
<keyword evidence="3 8" id="KW-0813">Transport</keyword>
<comment type="similarity">
    <text evidence="2 8">Belongs to the small GTPase superfamily. Ran family.</text>
</comment>
<evidence type="ECO:0000313" key="9">
    <source>
        <dbReference type="EMBL" id="ORZ16641.1"/>
    </source>
</evidence>
<dbReference type="PRINTS" id="PR00627">
    <property type="entry name" value="GTPRANTC4"/>
</dbReference>
<dbReference type="PANTHER" id="PTHR24071:SF0">
    <property type="entry name" value="GTP-BINDING NUCLEAR PROTEIN RAN"/>
    <property type="match status" value="1"/>
</dbReference>
<dbReference type="SMART" id="SM00175">
    <property type="entry name" value="RAB"/>
    <property type="match status" value="1"/>
</dbReference>
<dbReference type="SMART" id="SM00173">
    <property type="entry name" value="RAS"/>
    <property type="match status" value="1"/>
</dbReference>
<dbReference type="InterPro" id="IPR027417">
    <property type="entry name" value="P-loop_NTPase"/>
</dbReference>
<keyword evidence="4 8" id="KW-0547">Nucleotide-binding</keyword>
<dbReference type="GO" id="GO:0000054">
    <property type="term" value="P:ribosomal subunit export from nucleus"/>
    <property type="evidence" value="ECO:0007669"/>
    <property type="project" value="TreeGrafter"/>
</dbReference>
<name>A0A1Y2GN90_9FUNG</name>
<comment type="subcellular location">
    <subcellularLocation>
        <location evidence="1 8">Nucleus</location>
    </subcellularLocation>
</comment>
<dbReference type="SMART" id="SM00176">
    <property type="entry name" value="RAN"/>
    <property type="match status" value="1"/>
</dbReference>
<gene>
    <name evidence="9" type="ORF">BCR41DRAFT_352876</name>
</gene>
<keyword evidence="10" id="KW-1185">Reference proteome</keyword>
<dbReference type="SUPFAM" id="SSF52540">
    <property type="entry name" value="P-loop containing nucleoside triphosphate hydrolases"/>
    <property type="match status" value="1"/>
</dbReference>
<organism evidence="9 10">
    <name type="scientific">Lobosporangium transversale</name>
    <dbReference type="NCBI Taxonomy" id="64571"/>
    <lineage>
        <taxon>Eukaryota</taxon>
        <taxon>Fungi</taxon>
        <taxon>Fungi incertae sedis</taxon>
        <taxon>Mucoromycota</taxon>
        <taxon>Mortierellomycotina</taxon>
        <taxon>Mortierellomycetes</taxon>
        <taxon>Mortierellales</taxon>
        <taxon>Mortierellaceae</taxon>
        <taxon>Lobosporangium</taxon>
    </lineage>
</organism>
<keyword evidence="7 8" id="KW-0539">Nucleus</keyword>
<dbReference type="GO" id="GO:0006606">
    <property type="term" value="P:protein import into nucleus"/>
    <property type="evidence" value="ECO:0007669"/>
    <property type="project" value="TreeGrafter"/>
</dbReference>
<dbReference type="PROSITE" id="PS51418">
    <property type="entry name" value="RAN"/>
    <property type="match status" value="1"/>
</dbReference>
<proteinExistence type="inferred from homology"/>
<evidence type="ECO:0000256" key="2">
    <source>
        <dbReference type="ARBA" id="ARBA00008028"/>
    </source>
</evidence>
<dbReference type="Gene3D" id="3.40.50.300">
    <property type="entry name" value="P-loop containing nucleotide triphosphate hydrolases"/>
    <property type="match status" value="1"/>
</dbReference>
<dbReference type="GeneID" id="33565875"/>
<evidence type="ECO:0000256" key="6">
    <source>
        <dbReference type="ARBA" id="ARBA00023134"/>
    </source>
</evidence>
<dbReference type="PROSITE" id="PS51421">
    <property type="entry name" value="RAS"/>
    <property type="match status" value="1"/>
</dbReference>
<dbReference type="InterPro" id="IPR001806">
    <property type="entry name" value="Small_GTPase"/>
</dbReference>
<dbReference type="GO" id="GO:0005737">
    <property type="term" value="C:cytoplasm"/>
    <property type="evidence" value="ECO:0007669"/>
    <property type="project" value="TreeGrafter"/>
</dbReference>
<evidence type="ECO:0000256" key="8">
    <source>
        <dbReference type="RuleBase" id="RU363057"/>
    </source>
</evidence>
<comment type="function">
    <text evidence="8">GTP-binding protein involved in nucleocytoplasmic transport. Required for the import of protein into the nucleus and also for RNA export. Involved in chromatin condensation and control of cell cycle.</text>
</comment>
<dbReference type="GO" id="GO:0003924">
    <property type="term" value="F:GTPase activity"/>
    <property type="evidence" value="ECO:0007669"/>
    <property type="project" value="InterPro"/>
</dbReference>
<dbReference type="InterPro" id="IPR005225">
    <property type="entry name" value="Small_GTP-bd"/>
</dbReference>
<dbReference type="AlphaFoldDB" id="A0A1Y2GN90"/>
<comment type="caution">
    <text evidence="9">The sequence shown here is derived from an EMBL/GenBank/DDBJ whole genome shotgun (WGS) entry which is preliminary data.</text>
</comment>
<evidence type="ECO:0000256" key="7">
    <source>
        <dbReference type="ARBA" id="ARBA00023242"/>
    </source>
</evidence>
<dbReference type="GO" id="GO:0005634">
    <property type="term" value="C:nucleus"/>
    <property type="evidence" value="ECO:0007669"/>
    <property type="project" value="UniProtKB-SubCell"/>
</dbReference>
<dbReference type="FunCoup" id="A0A1Y2GN90">
    <property type="interactions" value="1053"/>
</dbReference>
<dbReference type="CDD" id="cd00877">
    <property type="entry name" value="Ran"/>
    <property type="match status" value="1"/>
</dbReference>
<dbReference type="GO" id="GO:0005525">
    <property type="term" value="F:GTP binding"/>
    <property type="evidence" value="ECO:0007669"/>
    <property type="project" value="UniProtKB-KW"/>
</dbReference>
<sequence>MAETPTFKLVLVGDGGTGKTTFVKRHLTGEFEKKYIATLGVEVHPLRFSTNFGEIIFNTWDTAGQEKFGGLRDGYYINGQCGIIMFDLTSRITYKNVPNWHRDLVRVCENIPIVLCGNKVDIKERKVKPKAIDFHRKKSLQYYDISAKSNYNFEKPFLWLARKLSGHHSLEFVASPALAPAEVAVDATLMQQYKQELDSAAQMPLPEEDDDL</sequence>
<dbReference type="SMART" id="SM00174">
    <property type="entry name" value="RHO"/>
    <property type="match status" value="1"/>
</dbReference>
<dbReference type="PANTHER" id="PTHR24071">
    <property type="entry name" value="RAN GTPASE"/>
    <property type="match status" value="1"/>
</dbReference>
<evidence type="ECO:0000313" key="10">
    <source>
        <dbReference type="Proteomes" id="UP000193648"/>
    </source>
</evidence>
<dbReference type="RefSeq" id="XP_021881576.1">
    <property type="nucleotide sequence ID" value="XM_022024031.1"/>
</dbReference>
<evidence type="ECO:0000256" key="4">
    <source>
        <dbReference type="ARBA" id="ARBA00022741"/>
    </source>
</evidence>
<dbReference type="FunFam" id="3.40.50.300:FF:000131">
    <property type="entry name" value="GTP-binding nuclear protein Ran"/>
    <property type="match status" value="1"/>
</dbReference>
<dbReference type="NCBIfam" id="TIGR00231">
    <property type="entry name" value="small_GTP"/>
    <property type="match status" value="1"/>
</dbReference>
<dbReference type="EMBL" id="MCFF01000017">
    <property type="protein sequence ID" value="ORZ16641.1"/>
    <property type="molecule type" value="Genomic_DNA"/>
</dbReference>
<dbReference type="STRING" id="64571.A0A1Y2GN90"/>
<dbReference type="OrthoDB" id="48625at2759"/>
<dbReference type="Pfam" id="PF00071">
    <property type="entry name" value="Ras"/>
    <property type="match status" value="1"/>
</dbReference>
<keyword evidence="5 8" id="KW-0653">Protein transport</keyword>
<dbReference type="Proteomes" id="UP000193648">
    <property type="component" value="Unassembled WGS sequence"/>
</dbReference>
<reference evidence="9 10" key="1">
    <citation type="submission" date="2016-07" db="EMBL/GenBank/DDBJ databases">
        <title>Pervasive Adenine N6-methylation of Active Genes in Fungi.</title>
        <authorList>
            <consortium name="DOE Joint Genome Institute"/>
            <person name="Mondo S.J."/>
            <person name="Dannebaum R.O."/>
            <person name="Kuo R.C."/>
            <person name="Labutti K."/>
            <person name="Haridas S."/>
            <person name="Kuo A."/>
            <person name="Salamov A."/>
            <person name="Ahrendt S.R."/>
            <person name="Lipzen A."/>
            <person name="Sullivan W."/>
            <person name="Andreopoulos W.B."/>
            <person name="Clum A."/>
            <person name="Lindquist E."/>
            <person name="Daum C."/>
            <person name="Ramamoorthy G.K."/>
            <person name="Gryganskyi A."/>
            <person name="Culley D."/>
            <person name="Magnuson J.K."/>
            <person name="James T.Y."/>
            <person name="O'Malley M.A."/>
            <person name="Stajich J.E."/>
            <person name="Spatafora J.W."/>
            <person name="Visel A."/>
            <person name="Grigoriev I.V."/>
        </authorList>
    </citation>
    <scope>NUCLEOTIDE SEQUENCE [LARGE SCALE GENOMIC DNA]</scope>
    <source>
        <strain evidence="9 10">NRRL 3116</strain>
    </source>
</reference>
<evidence type="ECO:0000256" key="5">
    <source>
        <dbReference type="ARBA" id="ARBA00022927"/>
    </source>
</evidence>
<protein>
    <recommendedName>
        <fullName evidence="8">GTP-binding nuclear protein</fullName>
    </recommendedName>
</protein>
<dbReference type="InParanoid" id="A0A1Y2GN90"/>